<dbReference type="InterPro" id="IPR029045">
    <property type="entry name" value="ClpP/crotonase-like_dom_sf"/>
</dbReference>
<dbReference type="PANTHER" id="PTHR43802:SF1">
    <property type="entry name" value="IP11341P-RELATED"/>
    <property type="match status" value="1"/>
</dbReference>
<dbReference type="CDD" id="cd06558">
    <property type="entry name" value="crotonase-like"/>
    <property type="match status" value="1"/>
</dbReference>
<evidence type="ECO:0000313" key="3">
    <source>
        <dbReference type="EMBL" id="MBS7811277.1"/>
    </source>
</evidence>
<keyword evidence="4" id="KW-1185">Reference proteome</keyword>
<dbReference type="PROSITE" id="PS00166">
    <property type="entry name" value="ENOYL_COA_HYDRATASE"/>
    <property type="match status" value="1"/>
</dbReference>
<proteinExistence type="inferred from homology"/>
<comment type="caution">
    <text evidence="3">The sequence shown here is derived from an EMBL/GenBank/DDBJ whole genome shotgun (WGS) entry which is preliminary data.</text>
</comment>
<dbReference type="Proteomes" id="UP000766336">
    <property type="component" value="Unassembled WGS sequence"/>
</dbReference>
<dbReference type="EMBL" id="JAHCDA010000002">
    <property type="protein sequence ID" value="MBS7811277.1"/>
    <property type="molecule type" value="Genomic_DNA"/>
</dbReference>
<dbReference type="RefSeq" id="WP_213669966.1">
    <property type="nucleotide sequence ID" value="NZ_JAHCDA010000002.1"/>
</dbReference>
<dbReference type="Pfam" id="PF00378">
    <property type="entry name" value="ECH_1"/>
    <property type="match status" value="1"/>
</dbReference>
<dbReference type="PANTHER" id="PTHR43802">
    <property type="entry name" value="ENOYL-COA HYDRATASE"/>
    <property type="match status" value="1"/>
</dbReference>
<reference evidence="3 4" key="1">
    <citation type="submission" date="2021-05" db="EMBL/GenBank/DDBJ databases">
        <title>Roseococcus sp. XZZS9, whole genome shotgun sequencing project.</title>
        <authorList>
            <person name="Zhao G."/>
            <person name="Shen L."/>
        </authorList>
    </citation>
    <scope>NUCLEOTIDE SEQUENCE [LARGE SCALE GENOMIC DNA]</scope>
    <source>
        <strain evidence="3 4">XZZS9</strain>
    </source>
</reference>
<accession>A0ABS5QCP3</accession>
<dbReference type="Gene3D" id="3.90.226.10">
    <property type="entry name" value="2-enoyl-CoA Hydratase, Chain A, domain 1"/>
    <property type="match status" value="1"/>
</dbReference>
<evidence type="ECO:0000256" key="2">
    <source>
        <dbReference type="RuleBase" id="RU003707"/>
    </source>
</evidence>
<name>A0ABS5QCP3_9PROT</name>
<gene>
    <name evidence="3" type="ORF">KHU32_10035</name>
</gene>
<evidence type="ECO:0000313" key="4">
    <source>
        <dbReference type="Proteomes" id="UP000766336"/>
    </source>
</evidence>
<evidence type="ECO:0000256" key="1">
    <source>
        <dbReference type="ARBA" id="ARBA00005254"/>
    </source>
</evidence>
<dbReference type="InterPro" id="IPR001753">
    <property type="entry name" value="Enoyl-CoA_hydra/iso"/>
</dbReference>
<dbReference type="InterPro" id="IPR018376">
    <property type="entry name" value="Enoyl-CoA_hyd/isom_CS"/>
</dbReference>
<protein>
    <submittedName>
        <fullName evidence="3">Enoyl-CoA hydratase/isomerase family protein</fullName>
    </submittedName>
</protein>
<dbReference type="SUPFAM" id="SSF52096">
    <property type="entry name" value="ClpP/crotonase"/>
    <property type="match status" value="1"/>
</dbReference>
<organism evidence="3 4">
    <name type="scientific">Roseococcus pinisoli</name>
    <dbReference type="NCBI Taxonomy" id="2835040"/>
    <lineage>
        <taxon>Bacteria</taxon>
        <taxon>Pseudomonadati</taxon>
        <taxon>Pseudomonadota</taxon>
        <taxon>Alphaproteobacteria</taxon>
        <taxon>Acetobacterales</taxon>
        <taxon>Roseomonadaceae</taxon>
        <taxon>Roseococcus</taxon>
    </lineage>
</organism>
<sequence>MTEAGPSEVRVETDGHVATVWLCRPPNNFIDLALTAQIADALEALDADPACRAVVLAGEGKHFCAGADFSQRDRKAGDANASGRTIYTEGARLLRTKKPIVAAVQGAAVGAGLGLAVVADFRVACAEARFSANFTRLGYHPGFGLTASLPRLIGAQKTALLFYTGRRFTGEEALAMGLADQLVPQDQVLSAAHALAAEIAGSAPLAITATRATLRDGLAEAYERATAHELAQQTWLRETNDFKEGVKAMAERRNPNFSGT</sequence>
<comment type="similarity">
    <text evidence="1 2">Belongs to the enoyl-CoA hydratase/isomerase family.</text>
</comment>